<accession>A0A164L5X4</accession>
<dbReference type="OrthoDB" id="8048386at2759"/>
<dbReference type="InterPro" id="IPR011011">
    <property type="entry name" value="Znf_FYVE_PHD"/>
</dbReference>
<proteinExistence type="predicted"/>
<evidence type="ECO:0000313" key="2">
    <source>
        <dbReference type="EMBL" id="KZS03821.1"/>
    </source>
</evidence>
<dbReference type="InterPro" id="IPR038765">
    <property type="entry name" value="Papain-like_cys_pep_sf"/>
</dbReference>
<dbReference type="PANTHER" id="PTHR34718:SF2">
    <property type="entry name" value="PHD-TYPE DOMAIN-CONTAINING PROTEIN"/>
    <property type="match status" value="1"/>
</dbReference>
<dbReference type="SUPFAM" id="SSF54001">
    <property type="entry name" value="Cysteine proteinases"/>
    <property type="match status" value="1"/>
</dbReference>
<dbReference type="Gene3D" id="3.30.310.130">
    <property type="entry name" value="Ubiquitin-related"/>
    <property type="match status" value="1"/>
</dbReference>
<name>A0A164L5X4_9CRUS</name>
<evidence type="ECO:0008006" key="4">
    <source>
        <dbReference type="Google" id="ProtNLM"/>
    </source>
</evidence>
<gene>
    <name evidence="2" type="ORF">APZ42_033362</name>
</gene>
<comment type="caution">
    <text evidence="2">The sequence shown here is derived from an EMBL/GenBank/DDBJ whole genome shotgun (WGS) entry which is preliminary data.</text>
</comment>
<dbReference type="AlphaFoldDB" id="A0A164L5X4"/>
<feature type="region of interest" description="Disordered" evidence="1">
    <location>
        <begin position="782"/>
        <end position="807"/>
    </location>
</feature>
<sequence>MMATTFFRKLADTLSVLAAQDFQEKMQLLEDIHTLIKENKPVTLVKNTSVSNHNVITALNEGFAINEGYPGDDTTFVVEHDETTENLKRDSSHPWSYLHLPAAPKKRGRQKENAGYFSSYHKKRKLEPKGFQEEYENEEEAINGALEETSTKATIAIDETIVEKATPSLFHSTDAENTEVMELAMIQTASSSPLPTTSLEVITVYLCSGYVNRAQEILKQQHPMTGGLNCVTIGGTLEYPKVTADNADEEKMTYIVKQSQRQNNSYDCGVFTIAFATSLANGEDPTGMLYDPKQLRPHLNECMTSGKLTSFPSTIIRRKQSRETVKTEEVFCNCRRTACQLPSEQWEYIECDRCGEWFHRMCIVDFPTNTDDDWILDMTFDQLIMFRILTALERVTSLENAIGTIEANISGILQLIVEKLGALDKKIEAIRMVEVYKMAEMDIDRHKSVIDTHFKELSVKSTNAVEAIDFSLQDNILAISLVSKEVSNSRQWKMILRGRDSRQGMAGLFNLLAVFGGERSSKMDSASYQRHRGANRTKLLHGLAEVKEVISMTSREKKRKRDEDKNKLLQDLLNQQQQAFAAQTLKQQQAFTLQIQQLITQNQAKAQMTAAPAPLAVAPAPRYPRVDVILGELQRLHSLVHNKIRLSHVKNLELTAANSNNAITELKMVYAKPKALIQTHLCKFDSLAPVKSMTDTLGVQKDTFRGLLVTKLMKLLPAELQKDWSCSDENYITDITALQNFIRDQVDAAERYMRWKSETNRLDTTTHLQGPSRKRHTIENCNEDRRWKTNNGRPSDSRGTDGGETSYLQAAPKKTYPKTFQDLKEGWQPHYKDTIATFRPVWGARDRLIVVTGRVELELRDRDIEPTILLPAHHLVVKLIIQDRHVLLKLAGVTVPTKRLEEKVL</sequence>
<evidence type="ECO:0000256" key="1">
    <source>
        <dbReference type="SAM" id="MobiDB-lite"/>
    </source>
</evidence>
<dbReference type="PANTHER" id="PTHR34718">
    <property type="entry name" value="PHD-TYPE DOMAIN-CONTAINING PROTEIN"/>
    <property type="match status" value="1"/>
</dbReference>
<dbReference type="InterPro" id="IPR013083">
    <property type="entry name" value="Znf_RING/FYVE/PHD"/>
</dbReference>
<evidence type="ECO:0000313" key="3">
    <source>
        <dbReference type="Proteomes" id="UP000076858"/>
    </source>
</evidence>
<dbReference type="Gene3D" id="3.30.40.10">
    <property type="entry name" value="Zinc/RING finger domain, C3HC4 (zinc finger)"/>
    <property type="match status" value="1"/>
</dbReference>
<dbReference type="Proteomes" id="UP000076858">
    <property type="component" value="Unassembled WGS sequence"/>
</dbReference>
<dbReference type="Gene3D" id="1.10.418.20">
    <property type="match status" value="1"/>
</dbReference>
<organism evidence="2 3">
    <name type="scientific">Daphnia magna</name>
    <dbReference type="NCBI Taxonomy" id="35525"/>
    <lineage>
        <taxon>Eukaryota</taxon>
        <taxon>Metazoa</taxon>
        <taxon>Ecdysozoa</taxon>
        <taxon>Arthropoda</taxon>
        <taxon>Crustacea</taxon>
        <taxon>Branchiopoda</taxon>
        <taxon>Diplostraca</taxon>
        <taxon>Cladocera</taxon>
        <taxon>Anomopoda</taxon>
        <taxon>Daphniidae</taxon>
        <taxon>Daphnia</taxon>
    </lineage>
</organism>
<reference evidence="2 3" key="1">
    <citation type="submission" date="2016-03" db="EMBL/GenBank/DDBJ databases">
        <title>EvidentialGene: Evidence-directed Construction of Genes on Genomes.</title>
        <authorList>
            <person name="Gilbert D.G."/>
            <person name="Choi J.-H."/>
            <person name="Mockaitis K."/>
            <person name="Colbourne J."/>
            <person name="Pfrender M."/>
        </authorList>
    </citation>
    <scope>NUCLEOTIDE SEQUENCE [LARGE SCALE GENOMIC DNA]</scope>
    <source>
        <strain evidence="2 3">Xinb3</strain>
        <tissue evidence="2">Complete organism</tissue>
    </source>
</reference>
<dbReference type="SUPFAM" id="SSF57903">
    <property type="entry name" value="FYVE/PHD zinc finger"/>
    <property type="match status" value="1"/>
</dbReference>
<dbReference type="EMBL" id="LRGB01003193">
    <property type="protein sequence ID" value="KZS03821.1"/>
    <property type="molecule type" value="Genomic_DNA"/>
</dbReference>
<keyword evidence="3" id="KW-1185">Reference proteome</keyword>
<protein>
    <recommendedName>
        <fullName evidence="4">Zinc finger PHD-type domain-containing protein</fullName>
    </recommendedName>
</protein>